<dbReference type="KEGG" id="acae:HYG86_09085"/>
<reference evidence="2 3" key="1">
    <citation type="submission" date="2020-07" db="EMBL/GenBank/DDBJ databases">
        <title>Alkalicella. sp. LB2 genome.</title>
        <authorList>
            <person name="Postec A."/>
            <person name="Quemeneur M."/>
        </authorList>
    </citation>
    <scope>NUCLEOTIDE SEQUENCE [LARGE SCALE GENOMIC DNA]</scope>
    <source>
        <strain evidence="2 3">LB2</strain>
    </source>
</reference>
<dbReference type="SUPFAM" id="SSF63446">
    <property type="entry name" value="Type I dockerin domain"/>
    <property type="match status" value="1"/>
</dbReference>
<dbReference type="EMBL" id="CP058559">
    <property type="protein sequence ID" value="QNO14915.1"/>
    <property type="molecule type" value="Genomic_DNA"/>
</dbReference>
<dbReference type="GO" id="GO:0000272">
    <property type="term" value="P:polysaccharide catabolic process"/>
    <property type="evidence" value="ECO:0007669"/>
    <property type="project" value="InterPro"/>
</dbReference>
<dbReference type="Pfam" id="PF00404">
    <property type="entry name" value="Dockerin_1"/>
    <property type="match status" value="1"/>
</dbReference>
<dbReference type="PROSITE" id="PS00018">
    <property type="entry name" value="EF_HAND_1"/>
    <property type="match status" value="1"/>
</dbReference>
<evidence type="ECO:0000313" key="3">
    <source>
        <dbReference type="Proteomes" id="UP000516160"/>
    </source>
</evidence>
<evidence type="ECO:0000259" key="1">
    <source>
        <dbReference type="PROSITE" id="PS51766"/>
    </source>
</evidence>
<dbReference type="Gene3D" id="1.10.1330.10">
    <property type="entry name" value="Dockerin domain"/>
    <property type="match status" value="1"/>
</dbReference>
<dbReference type="AlphaFoldDB" id="A0A7G9W8A3"/>
<proteinExistence type="predicted"/>
<protein>
    <recommendedName>
        <fullName evidence="1">Dockerin domain-containing protein</fullName>
    </recommendedName>
</protein>
<dbReference type="InterPro" id="IPR002105">
    <property type="entry name" value="Dockerin_1_rpt"/>
</dbReference>
<evidence type="ECO:0000313" key="2">
    <source>
        <dbReference type="EMBL" id="QNO14915.1"/>
    </source>
</evidence>
<dbReference type="PROSITE" id="PS51766">
    <property type="entry name" value="DOCKERIN"/>
    <property type="match status" value="1"/>
</dbReference>
<name>A0A7G9W8A3_ALKCA</name>
<accession>A0A7G9W8A3</accession>
<keyword evidence="3" id="KW-1185">Reference proteome</keyword>
<gene>
    <name evidence="2" type="ORF">HYG86_09085</name>
</gene>
<dbReference type="InterPro" id="IPR018247">
    <property type="entry name" value="EF_Hand_1_Ca_BS"/>
</dbReference>
<dbReference type="InterPro" id="IPR016134">
    <property type="entry name" value="Dockerin_dom"/>
</dbReference>
<feature type="domain" description="Dockerin" evidence="1">
    <location>
        <begin position="25"/>
        <end position="88"/>
    </location>
</feature>
<dbReference type="InterPro" id="IPR036439">
    <property type="entry name" value="Dockerin_dom_sf"/>
</dbReference>
<dbReference type="CDD" id="cd14256">
    <property type="entry name" value="Dockerin_I"/>
    <property type="match status" value="1"/>
</dbReference>
<dbReference type="Proteomes" id="UP000516160">
    <property type="component" value="Chromosome"/>
</dbReference>
<dbReference type="RefSeq" id="WP_213165279.1">
    <property type="nucleotide sequence ID" value="NZ_CP058559.1"/>
</dbReference>
<organism evidence="2 3">
    <name type="scientific">Alkalicella caledoniensis</name>
    <dbReference type="NCBI Taxonomy" id="2731377"/>
    <lineage>
        <taxon>Bacteria</taxon>
        <taxon>Bacillati</taxon>
        <taxon>Bacillota</taxon>
        <taxon>Clostridia</taxon>
        <taxon>Eubacteriales</taxon>
        <taxon>Proteinivoracaceae</taxon>
        <taxon>Alkalicella</taxon>
    </lineage>
</organism>
<dbReference type="GO" id="GO:0004553">
    <property type="term" value="F:hydrolase activity, hydrolyzing O-glycosyl compounds"/>
    <property type="evidence" value="ECO:0007669"/>
    <property type="project" value="InterPro"/>
</dbReference>
<sequence>MKKKAVMIFLAVLLLAVLVIVVIPEKYEIGDISKDGEITILDLLIIQKHVLGLEEIPNKDLQLADFNGDGYVNEKDVEALQNYLLGIK</sequence>